<keyword evidence="2" id="KW-1185">Reference proteome</keyword>
<gene>
    <name evidence="1" type="ORF">BV25DRAFT_1407748</name>
</gene>
<reference evidence="1" key="2">
    <citation type="journal article" date="2022" name="New Phytol.">
        <title>Evolutionary transition to the ectomycorrhizal habit in the genomes of a hyperdiverse lineage of mushroom-forming fungi.</title>
        <authorList>
            <person name="Looney B."/>
            <person name="Miyauchi S."/>
            <person name="Morin E."/>
            <person name="Drula E."/>
            <person name="Courty P.E."/>
            <person name="Kohler A."/>
            <person name="Kuo A."/>
            <person name="LaButti K."/>
            <person name="Pangilinan J."/>
            <person name="Lipzen A."/>
            <person name="Riley R."/>
            <person name="Andreopoulos W."/>
            <person name="He G."/>
            <person name="Johnson J."/>
            <person name="Nolan M."/>
            <person name="Tritt A."/>
            <person name="Barry K.W."/>
            <person name="Grigoriev I.V."/>
            <person name="Nagy L.G."/>
            <person name="Hibbett D."/>
            <person name="Henrissat B."/>
            <person name="Matheny P.B."/>
            <person name="Labbe J."/>
            <person name="Martin F.M."/>
        </authorList>
    </citation>
    <scope>NUCLEOTIDE SEQUENCE</scope>
    <source>
        <strain evidence="1">HHB10654</strain>
    </source>
</reference>
<dbReference type="Proteomes" id="UP000814140">
    <property type="component" value="Unassembled WGS sequence"/>
</dbReference>
<accession>A0ACB8TDU5</accession>
<reference evidence="1" key="1">
    <citation type="submission" date="2021-03" db="EMBL/GenBank/DDBJ databases">
        <authorList>
            <consortium name="DOE Joint Genome Institute"/>
            <person name="Ahrendt S."/>
            <person name="Looney B.P."/>
            <person name="Miyauchi S."/>
            <person name="Morin E."/>
            <person name="Drula E."/>
            <person name="Courty P.E."/>
            <person name="Chicoki N."/>
            <person name="Fauchery L."/>
            <person name="Kohler A."/>
            <person name="Kuo A."/>
            <person name="Labutti K."/>
            <person name="Pangilinan J."/>
            <person name="Lipzen A."/>
            <person name="Riley R."/>
            <person name="Andreopoulos W."/>
            <person name="He G."/>
            <person name="Johnson J."/>
            <person name="Barry K.W."/>
            <person name="Grigoriev I.V."/>
            <person name="Nagy L."/>
            <person name="Hibbett D."/>
            <person name="Henrissat B."/>
            <person name="Matheny P.B."/>
            <person name="Labbe J."/>
            <person name="Martin F."/>
        </authorList>
    </citation>
    <scope>NUCLEOTIDE SEQUENCE</scope>
    <source>
        <strain evidence="1">HHB10654</strain>
    </source>
</reference>
<comment type="caution">
    <text evidence="1">The sequence shown here is derived from an EMBL/GenBank/DDBJ whole genome shotgun (WGS) entry which is preliminary data.</text>
</comment>
<proteinExistence type="predicted"/>
<name>A0ACB8TDU5_9AGAM</name>
<evidence type="ECO:0000313" key="1">
    <source>
        <dbReference type="EMBL" id="KAI0066604.1"/>
    </source>
</evidence>
<organism evidence="1 2">
    <name type="scientific">Artomyces pyxidatus</name>
    <dbReference type="NCBI Taxonomy" id="48021"/>
    <lineage>
        <taxon>Eukaryota</taxon>
        <taxon>Fungi</taxon>
        <taxon>Dikarya</taxon>
        <taxon>Basidiomycota</taxon>
        <taxon>Agaricomycotina</taxon>
        <taxon>Agaricomycetes</taxon>
        <taxon>Russulales</taxon>
        <taxon>Auriscalpiaceae</taxon>
        <taxon>Artomyces</taxon>
    </lineage>
</organism>
<dbReference type="EMBL" id="MU277192">
    <property type="protein sequence ID" value="KAI0066604.1"/>
    <property type="molecule type" value="Genomic_DNA"/>
</dbReference>
<protein>
    <submittedName>
        <fullName evidence="1">Uncharacterized protein</fullName>
    </submittedName>
</protein>
<sequence>MVRMGLWHPKSIPASSSSRAVTSRSESFCIGPKSYRASLQPTGTPVKAVRSHVNSDKSREKDDRLLYQRCALWPKFSSSSSRTYTLSRVRERRSALPNRARKCPTVRRECISGATGQGIPILVFGCMSIWVTVSPWNQTCAASAVSNGT</sequence>
<evidence type="ECO:0000313" key="2">
    <source>
        <dbReference type="Proteomes" id="UP000814140"/>
    </source>
</evidence>